<dbReference type="InterPro" id="IPR018062">
    <property type="entry name" value="HTH_AraC-typ_CS"/>
</dbReference>
<keyword evidence="1" id="KW-0805">Transcription regulation</keyword>
<dbReference type="Gene3D" id="1.10.10.60">
    <property type="entry name" value="Homeodomain-like"/>
    <property type="match status" value="2"/>
</dbReference>
<dbReference type="AlphaFoldDB" id="H3SMB8"/>
<dbReference type="SMART" id="SM00342">
    <property type="entry name" value="HTH_ARAC"/>
    <property type="match status" value="1"/>
</dbReference>
<accession>H3SMB8</accession>
<keyword evidence="6" id="KW-1185">Reference proteome</keyword>
<evidence type="ECO:0000313" key="6">
    <source>
        <dbReference type="Proteomes" id="UP000003900"/>
    </source>
</evidence>
<evidence type="ECO:0000256" key="1">
    <source>
        <dbReference type="ARBA" id="ARBA00023015"/>
    </source>
</evidence>
<dbReference type="InterPro" id="IPR020449">
    <property type="entry name" value="Tscrpt_reg_AraC-type_HTH"/>
</dbReference>
<keyword evidence="2" id="KW-0238">DNA-binding</keyword>
<evidence type="ECO:0000256" key="3">
    <source>
        <dbReference type="ARBA" id="ARBA00023163"/>
    </source>
</evidence>
<evidence type="ECO:0000256" key="2">
    <source>
        <dbReference type="ARBA" id="ARBA00023125"/>
    </source>
</evidence>
<gene>
    <name evidence="5" type="ORF">PDENDC454_23546</name>
</gene>
<protein>
    <submittedName>
        <fullName evidence="5">AraC family transcriptional regulator</fullName>
    </submittedName>
</protein>
<evidence type="ECO:0000259" key="4">
    <source>
        <dbReference type="PROSITE" id="PS01124"/>
    </source>
</evidence>
<dbReference type="InterPro" id="IPR009057">
    <property type="entry name" value="Homeodomain-like_sf"/>
</dbReference>
<dbReference type="GO" id="GO:0043565">
    <property type="term" value="F:sequence-specific DNA binding"/>
    <property type="evidence" value="ECO:0007669"/>
    <property type="project" value="InterPro"/>
</dbReference>
<dbReference type="PROSITE" id="PS00041">
    <property type="entry name" value="HTH_ARAC_FAMILY_1"/>
    <property type="match status" value="1"/>
</dbReference>
<organism evidence="5 6">
    <name type="scientific">Paenibacillus dendritiformis C454</name>
    <dbReference type="NCBI Taxonomy" id="1131935"/>
    <lineage>
        <taxon>Bacteria</taxon>
        <taxon>Bacillati</taxon>
        <taxon>Bacillota</taxon>
        <taxon>Bacilli</taxon>
        <taxon>Bacillales</taxon>
        <taxon>Paenibacillaceae</taxon>
        <taxon>Paenibacillus</taxon>
    </lineage>
</organism>
<name>H3SMB8_9BACL</name>
<dbReference type="InterPro" id="IPR018060">
    <property type="entry name" value="HTH_AraC"/>
</dbReference>
<dbReference type="Proteomes" id="UP000003900">
    <property type="component" value="Unassembled WGS sequence"/>
</dbReference>
<dbReference type="EMBL" id="AHKH01000101">
    <property type="protein sequence ID" value="EHQ59777.1"/>
    <property type="molecule type" value="Genomic_DNA"/>
</dbReference>
<dbReference type="RefSeq" id="WP_006679193.1">
    <property type="nucleotide sequence ID" value="NZ_AHKH01000101.1"/>
</dbReference>
<keyword evidence="3" id="KW-0804">Transcription</keyword>
<dbReference type="Pfam" id="PF12833">
    <property type="entry name" value="HTH_18"/>
    <property type="match status" value="1"/>
</dbReference>
<comment type="caution">
    <text evidence="5">The sequence shown here is derived from an EMBL/GenBank/DDBJ whole genome shotgun (WGS) entry which is preliminary data.</text>
</comment>
<proteinExistence type="predicted"/>
<dbReference type="STRING" id="1131935.PDENDC454_23546"/>
<dbReference type="PROSITE" id="PS01124">
    <property type="entry name" value="HTH_ARAC_FAMILY_2"/>
    <property type="match status" value="1"/>
</dbReference>
<dbReference type="OrthoDB" id="9807321at2"/>
<feature type="domain" description="HTH araC/xylS-type" evidence="4">
    <location>
        <begin position="169"/>
        <end position="267"/>
    </location>
</feature>
<dbReference type="GO" id="GO:0003700">
    <property type="term" value="F:DNA-binding transcription factor activity"/>
    <property type="evidence" value="ECO:0007669"/>
    <property type="project" value="InterPro"/>
</dbReference>
<dbReference type="PATRIC" id="fig|1131935.3.peg.4896"/>
<evidence type="ECO:0000313" key="5">
    <source>
        <dbReference type="EMBL" id="EHQ59777.1"/>
    </source>
</evidence>
<dbReference type="PANTHER" id="PTHR43280:SF29">
    <property type="entry name" value="ARAC-FAMILY TRANSCRIPTIONAL REGULATOR"/>
    <property type="match status" value="1"/>
</dbReference>
<dbReference type="PANTHER" id="PTHR43280">
    <property type="entry name" value="ARAC-FAMILY TRANSCRIPTIONAL REGULATOR"/>
    <property type="match status" value="1"/>
</dbReference>
<dbReference type="SUPFAM" id="SSF46689">
    <property type="entry name" value="Homeodomain-like"/>
    <property type="match status" value="2"/>
</dbReference>
<sequence>MKIDVNQLAEFLAANPFRVEGIFRYAQNPGIPYAEYTDSFPGFVFPLMGKTQFQFNGTPYILSPGKVVHGGAKMKLVQKMYGNTNWEYILVLYQISNSKNASFSQQHFELLTGQSPRLVEILMRLWHVYNRRVGLSLFQTEMLFREVLNEALLCAVNRQNSNESLTVFERIASYIHDYYDQNITIASLTEQNNMNRNRLSYVFRRHAGMGPAEYVLNYRIKMAQKMLVTSDVPVQQIAQAVGIPDPFYFSRVFKKQVGISPTKYREEFINNPCSFHGHPSISETECTTLRGGVKKT</sequence>
<dbReference type="PRINTS" id="PR00032">
    <property type="entry name" value="HTHARAC"/>
</dbReference>
<reference evidence="5 6" key="1">
    <citation type="journal article" date="2012" name="J. Bacteriol.">
        <title>Genome Sequence of the Pattern-Forming Social Bacterium Paenibacillus dendritiformis C454 Chiral Morphotype.</title>
        <authorList>
            <person name="Sirota-Madi A."/>
            <person name="Olender T."/>
            <person name="Helman Y."/>
            <person name="Brainis I."/>
            <person name="Finkelshtein A."/>
            <person name="Roth D."/>
            <person name="Hagai E."/>
            <person name="Leshkowitz D."/>
            <person name="Brodsky L."/>
            <person name="Galatenko V."/>
            <person name="Nikolaev V."/>
            <person name="Gutnick D.L."/>
            <person name="Lancet D."/>
            <person name="Ben-Jacob E."/>
        </authorList>
    </citation>
    <scope>NUCLEOTIDE SEQUENCE [LARGE SCALE GENOMIC DNA]</scope>
    <source>
        <strain evidence="5 6">C454</strain>
    </source>
</reference>